<dbReference type="Proteomes" id="UP000132615">
    <property type="component" value="Segment"/>
</dbReference>
<accession>G1FQP1</accession>
<dbReference type="RefSeq" id="YP_004782122.1">
    <property type="nucleotide sequence ID" value="NC_015932.1"/>
</dbReference>
<proteinExistence type="predicted"/>
<evidence type="ECO:0000313" key="2">
    <source>
        <dbReference type="Proteomes" id="UP000132615"/>
    </source>
</evidence>
<protein>
    <submittedName>
        <fullName evidence="1">Uncharacterized protein</fullName>
    </submittedName>
</protein>
<reference evidence="2" key="1">
    <citation type="journal article" date="2009" name="Emerg. Infect. Dis.">
        <title>New adenovirus in bats, Germany.</title>
        <authorList>
            <person name="Sonntag M."/>
            <person name="Muhldorfer K."/>
            <person name="Speck S."/>
            <person name="Wibbelt G."/>
            <person name="Kurth A."/>
        </authorList>
    </citation>
    <scope>NUCLEOTIDE SEQUENCE [LARGE SCALE GENOMIC DNA]</scope>
</reference>
<dbReference type="EMBL" id="JN252129">
    <property type="protein sequence ID" value="AEM06288.1"/>
    <property type="molecule type" value="Genomic_DNA"/>
</dbReference>
<name>G1FQP1_9ADEN</name>
<reference evidence="1 2" key="2">
    <citation type="journal article" date="2012" name="J. Virol.">
        <title>Genome analysis of bat adenovirus 2: indications of interspecies transmission.</title>
        <authorList>
            <person name="Kohl C."/>
            <person name="Vidovszky M.Z."/>
            <person name="Muhldorfer K."/>
            <person name="Dabrowski P.W."/>
            <person name="Radonic A."/>
            <person name="Nitsche A."/>
            <person name="Wibbelt G."/>
            <person name="Kurth A."/>
            <person name="Harrach B."/>
        </authorList>
    </citation>
    <scope>NUCLEOTIDE SEQUENCE [LARGE SCALE GENOMIC DNA]</scope>
    <source>
        <strain evidence="1">PPV1</strain>
    </source>
</reference>
<dbReference type="OrthoDB" id="29104at10239"/>
<keyword evidence="2" id="KW-1185">Reference proteome</keyword>
<dbReference type="KEGG" id="vg:11117791"/>
<organism evidence="1 2">
    <name type="scientific">Bat adenovirus 2</name>
    <dbReference type="NCBI Taxonomy" id="696069"/>
    <lineage>
        <taxon>Viruses</taxon>
        <taxon>Varidnaviria</taxon>
        <taxon>Bamfordvirae</taxon>
        <taxon>Preplasmiviricota</taxon>
        <taxon>Polisuviricotina</taxon>
        <taxon>Pharingeaviricetes</taxon>
        <taxon>Rowavirales</taxon>
        <taxon>Adenoviridae</taxon>
        <taxon>Mastadenovirus</taxon>
        <taxon>Mastadenovirus pipistrelli</taxon>
    </lineage>
</organism>
<sequence>MASADVQTLFVSVVLKASLYDSLKQIDKDIVSVLTAGLQTYLSTWLNNVTVVGSECSNGDLEFTVGIAWYYVLCTKDFERIVCERVTQYLRDSMFDYAGACGALPSLPEELSVYFIPAGQDVSETSAGVPEGNDSLS</sequence>
<evidence type="ECO:0000313" key="1">
    <source>
        <dbReference type="EMBL" id="AEM06288.1"/>
    </source>
</evidence>
<dbReference type="GeneID" id="11117791"/>